<evidence type="ECO:0000313" key="2">
    <source>
        <dbReference type="EMBL" id="KAF3513492.1"/>
    </source>
</evidence>
<evidence type="ECO:0000313" key="3">
    <source>
        <dbReference type="Proteomes" id="UP000712600"/>
    </source>
</evidence>
<evidence type="ECO:0000256" key="1">
    <source>
        <dbReference type="SAM" id="MobiDB-lite"/>
    </source>
</evidence>
<protein>
    <submittedName>
        <fullName evidence="2">Uncharacterized protein</fullName>
    </submittedName>
</protein>
<organism evidence="2 3">
    <name type="scientific">Brassica cretica</name>
    <name type="common">Mustard</name>
    <dbReference type="NCBI Taxonomy" id="69181"/>
    <lineage>
        <taxon>Eukaryota</taxon>
        <taxon>Viridiplantae</taxon>
        <taxon>Streptophyta</taxon>
        <taxon>Embryophyta</taxon>
        <taxon>Tracheophyta</taxon>
        <taxon>Spermatophyta</taxon>
        <taxon>Magnoliopsida</taxon>
        <taxon>eudicotyledons</taxon>
        <taxon>Gunneridae</taxon>
        <taxon>Pentapetalae</taxon>
        <taxon>rosids</taxon>
        <taxon>malvids</taxon>
        <taxon>Brassicales</taxon>
        <taxon>Brassicaceae</taxon>
        <taxon>Brassiceae</taxon>
        <taxon>Brassica</taxon>
    </lineage>
</organism>
<dbReference type="AlphaFoldDB" id="A0A8S9PJ43"/>
<dbReference type="EMBL" id="QGKX02001521">
    <property type="protein sequence ID" value="KAF3513492.1"/>
    <property type="molecule type" value="Genomic_DNA"/>
</dbReference>
<gene>
    <name evidence="2" type="ORF">F2Q69_00001894</name>
</gene>
<comment type="caution">
    <text evidence="2">The sequence shown here is derived from an EMBL/GenBank/DDBJ whole genome shotgun (WGS) entry which is preliminary data.</text>
</comment>
<name>A0A8S9PJ43_BRACR</name>
<reference evidence="2" key="1">
    <citation type="submission" date="2019-12" db="EMBL/GenBank/DDBJ databases">
        <title>Genome sequencing and annotation of Brassica cretica.</title>
        <authorList>
            <person name="Studholme D.J."/>
            <person name="Sarris P."/>
        </authorList>
    </citation>
    <scope>NUCLEOTIDE SEQUENCE</scope>
    <source>
        <strain evidence="2">PFS-109/04</strain>
        <tissue evidence="2">Leaf</tissue>
    </source>
</reference>
<dbReference type="Proteomes" id="UP000712600">
    <property type="component" value="Unassembled WGS sequence"/>
</dbReference>
<sequence length="112" mass="13410">MSTRNKRRSDLRLVKVLDRERRLQQEAERQQENKGSVRNLHDFLTPKRQRDSIRYLCNCCIESIRGDCDQHSLVEEEEEEEGILEEETWGDGCTLRIVHSHRPEESTRSWSR</sequence>
<proteinExistence type="predicted"/>
<accession>A0A8S9PJ43</accession>
<feature type="region of interest" description="Disordered" evidence="1">
    <location>
        <begin position="24"/>
        <end position="43"/>
    </location>
</feature>